<dbReference type="SUPFAM" id="SSF48452">
    <property type="entry name" value="TPR-like"/>
    <property type="match status" value="1"/>
</dbReference>
<dbReference type="InterPro" id="IPR011990">
    <property type="entry name" value="TPR-like_helical_dom_sf"/>
</dbReference>
<organism evidence="2 3">
    <name type="scientific">Lactococcus hircilactis</name>
    <dbReference type="NCBI Taxonomy" id="1494462"/>
    <lineage>
        <taxon>Bacteria</taxon>
        <taxon>Bacillati</taxon>
        <taxon>Bacillota</taxon>
        <taxon>Bacilli</taxon>
        <taxon>Lactobacillales</taxon>
        <taxon>Streptococcaceae</taxon>
        <taxon>Lactococcus</taxon>
    </lineage>
</organism>
<dbReference type="SUPFAM" id="SSF47413">
    <property type="entry name" value="lambda repressor-like DNA-binding domains"/>
    <property type="match status" value="1"/>
</dbReference>
<dbReference type="CDD" id="cd00093">
    <property type="entry name" value="HTH_XRE"/>
    <property type="match status" value="1"/>
</dbReference>
<dbReference type="PANTHER" id="PTHR37038:SF12">
    <property type="entry name" value="TRANSCRIPTIONAL REGULATOR"/>
    <property type="match status" value="1"/>
</dbReference>
<comment type="caution">
    <text evidence="2">The sequence shown here is derived from an EMBL/GenBank/DDBJ whole genome shotgun (WGS) entry which is preliminary data.</text>
</comment>
<dbReference type="Gene3D" id="1.25.40.400">
    <property type="match status" value="1"/>
</dbReference>
<dbReference type="GO" id="GO:0003677">
    <property type="term" value="F:DNA binding"/>
    <property type="evidence" value="ECO:0007669"/>
    <property type="project" value="InterPro"/>
</dbReference>
<evidence type="ECO:0000313" key="2">
    <source>
        <dbReference type="EMBL" id="MQW39400.1"/>
    </source>
</evidence>
<proteinExistence type="predicted"/>
<dbReference type="PANTHER" id="PTHR37038">
    <property type="entry name" value="TRANSCRIPTIONAL REGULATOR-RELATED"/>
    <property type="match status" value="1"/>
</dbReference>
<dbReference type="InterPro" id="IPR010057">
    <property type="entry name" value="Transcription_activator_Rgg_C"/>
</dbReference>
<dbReference type="Gene3D" id="1.10.260.40">
    <property type="entry name" value="lambda repressor-like DNA-binding domains"/>
    <property type="match status" value="1"/>
</dbReference>
<protein>
    <recommendedName>
        <fullName evidence="1">HTH cro/C1-type domain-containing protein</fullName>
    </recommendedName>
</protein>
<dbReference type="NCBIfam" id="TIGR01716">
    <property type="entry name" value="RGG_Cterm"/>
    <property type="match status" value="1"/>
</dbReference>
<reference evidence="2 3" key="1">
    <citation type="submission" date="2019-10" db="EMBL/GenBank/DDBJ databases">
        <authorList>
            <person name="Dong K."/>
        </authorList>
    </citation>
    <scope>NUCLEOTIDE SEQUENCE [LARGE SCALE GENOMIC DNA]</scope>
    <source>
        <strain evidence="2 3">DSM 28960</strain>
    </source>
</reference>
<gene>
    <name evidence="2" type="ORF">GHI93_05530</name>
</gene>
<keyword evidence="3" id="KW-1185">Reference proteome</keyword>
<evidence type="ECO:0000313" key="3">
    <source>
        <dbReference type="Proteomes" id="UP000439550"/>
    </source>
</evidence>
<dbReference type="Proteomes" id="UP000439550">
    <property type="component" value="Unassembled WGS sequence"/>
</dbReference>
<name>A0A7X2D1T7_9LACT</name>
<feature type="domain" description="HTH cro/C1-type" evidence="1">
    <location>
        <begin position="15"/>
        <end position="68"/>
    </location>
</feature>
<dbReference type="AlphaFoldDB" id="A0A7X2D1T7"/>
<accession>A0A7X2D1T7</accession>
<dbReference type="InterPro" id="IPR001387">
    <property type="entry name" value="Cro/C1-type_HTH"/>
</dbReference>
<dbReference type="EMBL" id="WITJ01000006">
    <property type="protein sequence ID" value="MQW39400.1"/>
    <property type="molecule type" value="Genomic_DNA"/>
</dbReference>
<dbReference type="PROSITE" id="PS50943">
    <property type="entry name" value="HTH_CROC1"/>
    <property type="match status" value="1"/>
</dbReference>
<dbReference type="OrthoDB" id="2241819at2"/>
<dbReference type="InterPro" id="IPR010982">
    <property type="entry name" value="Lambda_DNA-bd_dom_sf"/>
</dbReference>
<dbReference type="InterPro" id="IPR053163">
    <property type="entry name" value="HTH-type_regulator_Rgg"/>
</dbReference>
<sequence>MRGTKQMDQSFGLALKRLRQSKNIEAKALAGEHISYPQLLKFEAGKSMISVEKLFFLLDSINISVEEYERTRSEIALLHHENIFFNRQVGQAFWNKNTSKLEYLLKEAIEKQSKHLENQRYQLNVIDIKAALHRLNPNYQISKNEIQFLVNYLSGIKEWSFYEAWLFSNTTEIFSDVQARALVNQMIYPKHQNIVSKRTQQEINLALLNTISHFIETEHFSPVQGWLNYLETHISSDLNLYDRAGLEYHSALLQFCETPQNPERLEKVQRCIAAFETLGCFKLADIMKNEVEIYKNKYHI</sequence>
<evidence type="ECO:0000259" key="1">
    <source>
        <dbReference type="PROSITE" id="PS50943"/>
    </source>
</evidence>
<dbReference type="Pfam" id="PF21259">
    <property type="entry name" value="Rgg_C"/>
    <property type="match status" value="1"/>
</dbReference>